<dbReference type="PROSITE" id="PS51032">
    <property type="entry name" value="AP2_ERF"/>
    <property type="match status" value="1"/>
</dbReference>
<feature type="region of interest" description="Disordered" evidence="8">
    <location>
        <begin position="33"/>
        <end position="54"/>
    </location>
</feature>
<feature type="compositionally biased region" description="Polar residues" evidence="8">
    <location>
        <begin position="34"/>
        <end position="49"/>
    </location>
</feature>
<keyword evidence="4" id="KW-0010">Activator</keyword>
<dbReference type="GO" id="GO:0003700">
    <property type="term" value="F:DNA-binding transcription factor activity"/>
    <property type="evidence" value="ECO:0007669"/>
    <property type="project" value="InterPro"/>
</dbReference>
<dbReference type="InterPro" id="IPR036955">
    <property type="entry name" value="AP2/ERF_dom_sf"/>
</dbReference>
<dbReference type="PANTHER" id="PTHR32467:SF118">
    <property type="entry name" value="ETHYLENE-RESPONSIVE TRANSCRIPTION FACTOR RAP2-7"/>
    <property type="match status" value="1"/>
</dbReference>
<comment type="subcellular location">
    <subcellularLocation>
        <location evidence="1">Nucleus</location>
    </subcellularLocation>
</comment>
<dbReference type="PANTHER" id="PTHR32467">
    <property type="entry name" value="AP2-LIKE ETHYLENE-RESPONSIVE TRANSCRIPTION FACTOR"/>
    <property type="match status" value="1"/>
</dbReference>
<evidence type="ECO:0000313" key="11">
    <source>
        <dbReference type="Proteomes" id="UP001279734"/>
    </source>
</evidence>
<name>A0AAD3SBB2_NEPGR</name>
<comment type="caution">
    <text evidence="10">The sequence shown here is derived from an EMBL/GenBank/DDBJ whole genome shotgun (WGS) entry which is preliminary data.</text>
</comment>
<dbReference type="SUPFAM" id="SSF54171">
    <property type="entry name" value="DNA-binding domain"/>
    <property type="match status" value="1"/>
</dbReference>
<keyword evidence="2" id="KW-0805">Transcription regulation</keyword>
<keyword evidence="11" id="KW-1185">Reference proteome</keyword>
<reference evidence="10" key="1">
    <citation type="submission" date="2023-05" db="EMBL/GenBank/DDBJ databases">
        <title>Nepenthes gracilis genome sequencing.</title>
        <authorList>
            <person name="Fukushima K."/>
        </authorList>
    </citation>
    <scope>NUCLEOTIDE SEQUENCE</scope>
    <source>
        <strain evidence="10">SING2019-196</strain>
    </source>
</reference>
<dbReference type="GO" id="GO:0003677">
    <property type="term" value="F:DNA binding"/>
    <property type="evidence" value="ECO:0007669"/>
    <property type="project" value="UniProtKB-KW"/>
</dbReference>
<feature type="compositionally biased region" description="Polar residues" evidence="8">
    <location>
        <begin position="137"/>
        <end position="147"/>
    </location>
</feature>
<sequence length="448" mass="49340">MFDLNIGVASDNNLVHNEKKTDENLTVEKLPESSGFQTEFSGTSNSSSVVLRGCGDEGSNNSSAGLNFDVFRKLKTSDDADDEVDENFPCSEFVTKQFFPMIGDGGEGRGEVSRELLESRVGSLHTQWLNLSASGEQSDLRTLQQKQQVRRSRRGPRSRSSPYRGVTFYRRTGRWESHIWDCGRQMYLGGFDTAHDAARAYDRAAIKFRGADADINFDVADYEEDMKQMKDLTKEDCVHILRRQSNGFSRGNLRYRGVTLQKCGRWEARMGQLLGKKAYDKATTQCNGREAIANFKPNTYREIPMLATSGGGGHNLDLNLGISPPLEGPKGTVGAWNVNLHHGYSQLADGKISQNEGSYFPPVGYHLFGQPLASGKSIMWSGALQGHSAMHEERAGEKKIEGVSSSRFSNWAWYTQSQGVASPIPLFSTAASSGFSLSTATASSSTFP</sequence>
<evidence type="ECO:0000259" key="9">
    <source>
        <dbReference type="PROSITE" id="PS51032"/>
    </source>
</evidence>
<evidence type="ECO:0000256" key="3">
    <source>
        <dbReference type="ARBA" id="ARBA00023125"/>
    </source>
</evidence>
<dbReference type="FunFam" id="3.30.730.10:FF:000004">
    <property type="entry name" value="AP2-like ethylene-responsive transcription factor"/>
    <property type="match status" value="1"/>
</dbReference>
<evidence type="ECO:0000256" key="7">
    <source>
        <dbReference type="ARBA" id="ARBA00037973"/>
    </source>
</evidence>
<evidence type="ECO:0000256" key="8">
    <source>
        <dbReference type="SAM" id="MobiDB-lite"/>
    </source>
</evidence>
<keyword evidence="3" id="KW-0238">DNA-binding</keyword>
<dbReference type="InterPro" id="IPR001471">
    <property type="entry name" value="AP2/ERF_dom"/>
</dbReference>
<feature type="compositionally biased region" description="Basic residues" evidence="8">
    <location>
        <begin position="148"/>
        <end position="157"/>
    </location>
</feature>
<dbReference type="Proteomes" id="UP001279734">
    <property type="component" value="Unassembled WGS sequence"/>
</dbReference>
<accession>A0AAD3SBB2</accession>
<evidence type="ECO:0000256" key="4">
    <source>
        <dbReference type="ARBA" id="ARBA00023159"/>
    </source>
</evidence>
<keyword evidence="6" id="KW-0539">Nucleus</keyword>
<gene>
    <name evidence="10" type="ORF">Nepgr_009752</name>
</gene>
<dbReference type="InterPro" id="IPR016177">
    <property type="entry name" value="DNA-bd_dom_sf"/>
</dbReference>
<dbReference type="Pfam" id="PF00847">
    <property type="entry name" value="AP2"/>
    <property type="match status" value="1"/>
</dbReference>
<dbReference type="SMART" id="SM00380">
    <property type="entry name" value="AP2"/>
    <property type="match status" value="2"/>
</dbReference>
<feature type="domain" description="AP2/ERF" evidence="9">
    <location>
        <begin position="162"/>
        <end position="218"/>
    </location>
</feature>
<proteinExistence type="inferred from homology"/>
<dbReference type="EMBL" id="BSYO01000007">
    <property type="protein sequence ID" value="GMH07912.1"/>
    <property type="molecule type" value="Genomic_DNA"/>
</dbReference>
<evidence type="ECO:0000256" key="6">
    <source>
        <dbReference type="ARBA" id="ARBA00023242"/>
    </source>
</evidence>
<evidence type="ECO:0000256" key="2">
    <source>
        <dbReference type="ARBA" id="ARBA00023015"/>
    </source>
</evidence>
<feature type="region of interest" description="Disordered" evidence="8">
    <location>
        <begin position="137"/>
        <end position="164"/>
    </location>
</feature>
<dbReference type="GO" id="GO:0005634">
    <property type="term" value="C:nucleus"/>
    <property type="evidence" value="ECO:0007669"/>
    <property type="project" value="UniProtKB-SubCell"/>
</dbReference>
<comment type="similarity">
    <text evidence="7">Belongs to the AP2/ERF transcription factor family. AP2 subfamily.</text>
</comment>
<protein>
    <recommendedName>
        <fullName evidence="9">AP2/ERF domain-containing protein</fullName>
    </recommendedName>
</protein>
<dbReference type="AlphaFoldDB" id="A0AAD3SBB2"/>
<evidence type="ECO:0000256" key="5">
    <source>
        <dbReference type="ARBA" id="ARBA00023163"/>
    </source>
</evidence>
<dbReference type="CDD" id="cd00018">
    <property type="entry name" value="AP2"/>
    <property type="match status" value="1"/>
</dbReference>
<evidence type="ECO:0000256" key="1">
    <source>
        <dbReference type="ARBA" id="ARBA00004123"/>
    </source>
</evidence>
<evidence type="ECO:0000313" key="10">
    <source>
        <dbReference type="EMBL" id="GMH07912.1"/>
    </source>
</evidence>
<keyword evidence="5" id="KW-0804">Transcription</keyword>
<dbReference type="Gene3D" id="3.30.730.10">
    <property type="entry name" value="AP2/ERF domain"/>
    <property type="match status" value="1"/>
</dbReference>
<organism evidence="10 11">
    <name type="scientific">Nepenthes gracilis</name>
    <name type="common">Slender pitcher plant</name>
    <dbReference type="NCBI Taxonomy" id="150966"/>
    <lineage>
        <taxon>Eukaryota</taxon>
        <taxon>Viridiplantae</taxon>
        <taxon>Streptophyta</taxon>
        <taxon>Embryophyta</taxon>
        <taxon>Tracheophyta</taxon>
        <taxon>Spermatophyta</taxon>
        <taxon>Magnoliopsida</taxon>
        <taxon>eudicotyledons</taxon>
        <taxon>Gunneridae</taxon>
        <taxon>Pentapetalae</taxon>
        <taxon>Caryophyllales</taxon>
        <taxon>Nepenthaceae</taxon>
        <taxon>Nepenthes</taxon>
    </lineage>
</organism>